<dbReference type="Gene3D" id="3.30.70.1290">
    <property type="entry name" value="Transposase IS200-like"/>
    <property type="match status" value="1"/>
</dbReference>
<protein>
    <recommendedName>
        <fullName evidence="1">Transposase IS200-like domain-containing protein</fullName>
    </recommendedName>
</protein>
<evidence type="ECO:0000259" key="1">
    <source>
        <dbReference type="SMART" id="SM01321"/>
    </source>
</evidence>
<dbReference type="PANTHER" id="PTHR34322">
    <property type="entry name" value="TRANSPOSASE, Y1_TNP DOMAIN-CONTAINING"/>
    <property type="match status" value="1"/>
</dbReference>
<dbReference type="SMART" id="SM01321">
    <property type="entry name" value="Y1_Tnp"/>
    <property type="match status" value="1"/>
</dbReference>
<dbReference type="SUPFAM" id="SSF143422">
    <property type="entry name" value="Transposase IS200-like"/>
    <property type="match status" value="1"/>
</dbReference>
<organism evidence="2 3">
    <name type="scientific">Candidatus Staskawiczbacteria bacterium RIFCSPLOWO2_01_FULL_38_12b</name>
    <dbReference type="NCBI Taxonomy" id="1802214"/>
    <lineage>
        <taxon>Bacteria</taxon>
        <taxon>Candidatus Staskawicziibacteriota</taxon>
    </lineage>
</organism>
<dbReference type="GO" id="GO:0003677">
    <property type="term" value="F:DNA binding"/>
    <property type="evidence" value="ECO:0007669"/>
    <property type="project" value="InterPro"/>
</dbReference>
<comment type="caution">
    <text evidence="2">The sequence shown here is derived from an EMBL/GenBank/DDBJ whole genome shotgun (WGS) entry which is preliminary data.</text>
</comment>
<proteinExistence type="predicted"/>
<dbReference type="GO" id="GO:0004803">
    <property type="term" value="F:transposase activity"/>
    <property type="evidence" value="ECO:0007669"/>
    <property type="project" value="InterPro"/>
</dbReference>
<dbReference type="InterPro" id="IPR036515">
    <property type="entry name" value="Transposase_17_sf"/>
</dbReference>
<gene>
    <name evidence="2" type="ORF">A2908_00335</name>
</gene>
<sequence>MRKDPLITGEYYHIYNRGVDKRDIFMDMRNLRRFVLSVKKFNTIKPVGSIRETMEQERETKLRRLTSEFGSEVLVSQEEKPLVAITCYCFNPNHFHFIVKQEVDGGISEFFKRLLGGYTKYFNAINNRSGSLFQGTFKSHLIDNDKYFSKIYPYVNMNYLIHKIPKGKNHLVWASDKEYNSGNFDIISKEEVKNILDVYGSAESFKKECLQIISVIRQERGNTSLFEKDLLP</sequence>
<dbReference type="STRING" id="1802214.A2908_00335"/>
<name>A0A1G2IDL9_9BACT</name>
<dbReference type="Proteomes" id="UP000176774">
    <property type="component" value="Unassembled WGS sequence"/>
</dbReference>
<feature type="domain" description="Transposase IS200-like" evidence="1">
    <location>
        <begin position="7"/>
        <end position="158"/>
    </location>
</feature>
<reference evidence="2 3" key="1">
    <citation type="journal article" date="2016" name="Nat. Commun.">
        <title>Thousands of microbial genomes shed light on interconnected biogeochemical processes in an aquifer system.</title>
        <authorList>
            <person name="Anantharaman K."/>
            <person name="Brown C.T."/>
            <person name="Hug L.A."/>
            <person name="Sharon I."/>
            <person name="Castelle C.J."/>
            <person name="Probst A.J."/>
            <person name="Thomas B.C."/>
            <person name="Singh A."/>
            <person name="Wilkins M.J."/>
            <person name="Karaoz U."/>
            <person name="Brodie E.L."/>
            <person name="Williams K.H."/>
            <person name="Hubbard S.S."/>
            <person name="Banfield J.F."/>
        </authorList>
    </citation>
    <scope>NUCLEOTIDE SEQUENCE [LARGE SCALE GENOMIC DNA]</scope>
</reference>
<accession>A0A1G2IDL9</accession>
<dbReference type="GO" id="GO:0006313">
    <property type="term" value="P:DNA transposition"/>
    <property type="evidence" value="ECO:0007669"/>
    <property type="project" value="InterPro"/>
</dbReference>
<dbReference type="InterPro" id="IPR002686">
    <property type="entry name" value="Transposase_17"/>
</dbReference>
<dbReference type="PANTHER" id="PTHR34322:SF2">
    <property type="entry name" value="TRANSPOSASE IS200-LIKE DOMAIN-CONTAINING PROTEIN"/>
    <property type="match status" value="1"/>
</dbReference>
<dbReference type="AlphaFoldDB" id="A0A1G2IDL9"/>
<evidence type="ECO:0000313" key="2">
    <source>
        <dbReference type="EMBL" id="OGZ72813.1"/>
    </source>
</evidence>
<evidence type="ECO:0000313" key="3">
    <source>
        <dbReference type="Proteomes" id="UP000176774"/>
    </source>
</evidence>
<dbReference type="EMBL" id="MHPA01000021">
    <property type="protein sequence ID" value="OGZ72813.1"/>
    <property type="molecule type" value="Genomic_DNA"/>
</dbReference>